<keyword evidence="2" id="KW-1185">Reference proteome</keyword>
<evidence type="ECO:0000313" key="1">
    <source>
        <dbReference type="EMBL" id="KAJ5505105.1"/>
    </source>
</evidence>
<reference evidence="1" key="1">
    <citation type="submission" date="2022-12" db="EMBL/GenBank/DDBJ databases">
        <authorList>
            <person name="Petersen C."/>
        </authorList>
    </citation>
    <scope>NUCLEOTIDE SEQUENCE</scope>
    <source>
        <strain evidence="1">IBT 29495</strain>
    </source>
</reference>
<reference evidence="1" key="2">
    <citation type="journal article" date="2023" name="IMA Fungus">
        <title>Comparative genomic study of the Penicillium genus elucidates a diverse pangenome and 15 lateral gene transfer events.</title>
        <authorList>
            <person name="Petersen C."/>
            <person name="Sorensen T."/>
            <person name="Nielsen M.R."/>
            <person name="Sondergaard T.E."/>
            <person name="Sorensen J.L."/>
            <person name="Fitzpatrick D.A."/>
            <person name="Frisvad J.C."/>
            <person name="Nielsen K.L."/>
        </authorList>
    </citation>
    <scope>NUCLEOTIDE SEQUENCE</scope>
    <source>
        <strain evidence="1">IBT 29495</strain>
    </source>
</reference>
<protein>
    <submittedName>
        <fullName evidence="1">Uncharacterized protein</fullName>
    </submittedName>
</protein>
<gene>
    <name evidence="1" type="ORF">N7463_007979</name>
</gene>
<organism evidence="1 2">
    <name type="scientific">Penicillium fimorum</name>
    <dbReference type="NCBI Taxonomy" id="1882269"/>
    <lineage>
        <taxon>Eukaryota</taxon>
        <taxon>Fungi</taxon>
        <taxon>Dikarya</taxon>
        <taxon>Ascomycota</taxon>
        <taxon>Pezizomycotina</taxon>
        <taxon>Eurotiomycetes</taxon>
        <taxon>Eurotiomycetidae</taxon>
        <taxon>Eurotiales</taxon>
        <taxon>Aspergillaceae</taxon>
        <taxon>Penicillium</taxon>
    </lineage>
</organism>
<dbReference type="OrthoDB" id="2123594at2759"/>
<comment type="caution">
    <text evidence="1">The sequence shown here is derived from an EMBL/GenBank/DDBJ whole genome shotgun (WGS) entry which is preliminary data.</text>
</comment>
<accession>A0A9W9XXB5</accession>
<dbReference type="Proteomes" id="UP001149954">
    <property type="component" value="Unassembled WGS sequence"/>
</dbReference>
<dbReference type="AlphaFoldDB" id="A0A9W9XXB5"/>
<evidence type="ECO:0000313" key="2">
    <source>
        <dbReference type="Proteomes" id="UP001149954"/>
    </source>
</evidence>
<dbReference type="EMBL" id="JAPWDS010000003">
    <property type="protein sequence ID" value="KAJ5505105.1"/>
    <property type="molecule type" value="Genomic_DNA"/>
</dbReference>
<proteinExistence type="predicted"/>
<name>A0A9W9XXB5_9EURO</name>
<sequence length="77" mass="8690">MPSLNPNDTFENAIKSIRNGEVLSQVVDQLLSQLTTDERLSLLDGDVPFWDGLRTILCCRYNYEPFVHGSIPRLGIP</sequence>